<evidence type="ECO:0000256" key="2">
    <source>
        <dbReference type="ARBA" id="ARBA00005466"/>
    </source>
</evidence>
<keyword evidence="4" id="KW-0274">FAD</keyword>
<dbReference type="InterPro" id="IPR036318">
    <property type="entry name" value="FAD-bd_PCMH-like_sf"/>
</dbReference>
<organism evidence="8 9">
    <name type="scientific">Phlyctema vagabunda</name>
    <dbReference type="NCBI Taxonomy" id="108571"/>
    <lineage>
        <taxon>Eukaryota</taxon>
        <taxon>Fungi</taxon>
        <taxon>Dikarya</taxon>
        <taxon>Ascomycota</taxon>
        <taxon>Pezizomycotina</taxon>
        <taxon>Leotiomycetes</taxon>
        <taxon>Helotiales</taxon>
        <taxon>Dermateaceae</taxon>
        <taxon>Phlyctema</taxon>
    </lineage>
</organism>
<reference evidence="8 9" key="1">
    <citation type="submission" date="2024-06" db="EMBL/GenBank/DDBJ databases">
        <title>Complete genome of Phlyctema vagabunda strain 19-DSS-EL-015.</title>
        <authorList>
            <person name="Fiorenzani C."/>
        </authorList>
    </citation>
    <scope>NUCLEOTIDE SEQUENCE [LARGE SCALE GENOMIC DNA]</scope>
    <source>
        <strain evidence="8 9">19-DSS-EL-015</strain>
    </source>
</reference>
<accession>A0ABR4PHE4</accession>
<comment type="cofactor">
    <cofactor evidence="1">
        <name>FAD</name>
        <dbReference type="ChEBI" id="CHEBI:57692"/>
    </cofactor>
</comment>
<comment type="caution">
    <text evidence="8">The sequence shown here is derived from an EMBL/GenBank/DDBJ whole genome shotgun (WGS) entry which is preliminary data.</text>
</comment>
<dbReference type="SUPFAM" id="SSF56176">
    <property type="entry name" value="FAD-binding/transporter-associated domain-like"/>
    <property type="match status" value="1"/>
</dbReference>
<dbReference type="Proteomes" id="UP001629113">
    <property type="component" value="Unassembled WGS sequence"/>
</dbReference>
<dbReference type="Pfam" id="PF01565">
    <property type="entry name" value="FAD_binding_4"/>
    <property type="match status" value="1"/>
</dbReference>
<feature type="signal peptide" evidence="6">
    <location>
        <begin position="1"/>
        <end position="21"/>
    </location>
</feature>
<evidence type="ECO:0000256" key="5">
    <source>
        <dbReference type="ARBA" id="ARBA00023002"/>
    </source>
</evidence>
<dbReference type="Gene3D" id="3.30.465.10">
    <property type="match status" value="1"/>
</dbReference>
<gene>
    <name evidence="8" type="ORF">PVAG01_06914</name>
</gene>
<keyword evidence="6" id="KW-0732">Signal</keyword>
<dbReference type="InterPro" id="IPR016166">
    <property type="entry name" value="FAD-bd_PCMH"/>
</dbReference>
<dbReference type="PANTHER" id="PTHR42973:SF39">
    <property type="entry name" value="FAD-BINDING PCMH-TYPE DOMAIN-CONTAINING PROTEIN"/>
    <property type="match status" value="1"/>
</dbReference>
<evidence type="ECO:0000313" key="8">
    <source>
        <dbReference type="EMBL" id="KAL3422758.1"/>
    </source>
</evidence>
<feature type="domain" description="FAD-binding PCMH-type" evidence="7">
    <location>
        <begin position="56"/>
        <end position="229"/>
    </location>
</feature>
<name>A0ABR4PHE4_9HELO</name>
<dbReference type="PANTHER" id="PTHR42973">
    <property type="entry name" value="BINDING OXIDOREDUCTASE, PUTATIVE (AFU_ORTHOLOGUE AFUA_1G17690)-RELATED"/>
    <property type="match status" value="1"/>
</dbReference>
<dbReference type="PROSITE" id="PS51387">
    <property type="entry name" value="FAD_PCMH"/>
    <property type="match status" value="1"/>
</dbReference>
<keyword evidence="5" id="KW-0560">Oxidoreductase</keyword>
<keyword evidence="9" id="KW-1185">Reference proteome</keyword>
<evidence type="ECO:0000256" key="1">
    <source>
        <dbReference type="ARBA" id="ARBA00001974"/>
    </source>
</evidence>
<evidence type="ECO:0000256" key="3">
    <source>
        <dbReference type="ARBA" id="ARBA00022630"/>
    </source>
</evidence>
<dbReference type="EMBL" id="JBFCZG010000005">
    <property type="protein sequence ID" value="KAL3422758.1"/>
    <property type="molecule type" value="Genomic_DNA"/>
</dbReference>
<proteinExistence type="inferred from homology"/>
<dbReference type="InterPro" id="IPR012951">
    <property type="entry name" value="BBE"/>
</dbReference>
<sequence>MILPVALLGAAATLFISPALAQNTLETCLESSGIVTSFEETNSTWFQDTATWQGRIRPNPSGIAYPKTEADVATSLKCATEAGVKVAALNGGHSFVSYGMGGEDGALVLNMTAFQSLSYDEATGYLTVGGGSHVGPAVTYLWNNYGAHFPHVRGHWVGMAGSTIGGSLGTTSRFLGTLLDNLVSATIMLANGTVVNASNEENSELFFAIRGAASSYGILLTLTYKTWKPVYPIATKWTIVLPTNTTLDTGVQALLDVQDFGLAESTPDELYIRWKLTVPTWGGGGYFYGNPDDFQSVMKPLLDVLPAGTNLTSSTLDFWAMEVDATGALTAKFETSPSRSFYVKALTLTKDHAFTYENAVALYKNTALAFNRTDIARSGFLDLWGGRANAGIKDSDTSYAEGGNLWIVRWEANIVGADSPRGQPSLYTQEAINYMKSGLQPFIDQLAKEGATPRGYANYRDSEATPEEWSAALYPGENFARLQAIKRIVDPDELFNSNAQSIPV</sequence>
<dbReference type="Gene3D" id="3.40.462.20">
    <property type="match status" value="1"/>
</dbReference>
<feature type="chain" id="PRO_5045597741" evidence="6">
    <location>
        <begin position="22"/>
        <end position="504"/>
    </location>
</feature>
<evidence type="ECO:0000256" key="6">
    <source>
        <dbReference type="SAM" id="SignalP"/>
    </source>
</evidence>
<dbReference type="Pfam" id="PF08031">
    <property type="entry name" value="BBE"/>
    <property type="match status" value="1"/>
</dbReference>
<comment type="similarity">
    <text evidence="2">Belongs to the oxygen-dependent FAD-linked oxidoreductase family.</text>
</comment>
<protein>
    <submittedName>
        <fullName evidence="8">FAD-linked oxidoreductase-like protein 2</fullName>
    </submittedName>
</protein>
<dbReference type="InterPro" id="IPR016169">
    <property type="entry name" value="FAD-bd_PCMH_sub2"/>
</dbReference>
<evidence type="ECO:0000313" key="9">
    <source>
        <dbReference type="Proteomes" id="UP001629113"/>
    </source>
</evidence>
<dbReference type="InterPro" id="IPR050416">
    <property type="entry name" value="FAD-linked_Oxidoreductase"/>
</dbReference>
<dbReference type="InterPro" id="IPR006094">
    <property type="entry name" value="Oxid_FAD_bind_N"/>
</dbReference>
<evidence type="ECO:0000256" key="4">
    <source>
        <dbReference type="ARBA" id="ARBA00022827"/>
    </source>
</evidence>
<evidence type="ECO:0000259" key="7">
    <source>
        <dbReference type="PROSITE" id="PS51387"/>
    </source>
</evidence>
<keyword evidence="3" id="KW-0285">Flavoprotein</keyword>